<dbReference type="AlphaFoldDB" id="A0A8X8XI70"/>
<sequence>MSFAAVNFLKREIEDLLTSHGNSLAAPSREILQFAIKEMDSLQQITKRFIPWSRADTTFKYEVSRIHGEFGGFLGGIKLIDCDPSCAEQMKKATQDWKVDVHSSWDDKK</sequence>
<comment type="caution">
    <text evidence="1">The sequence shown here is derived from an EMBL/GenBank/DDBJ whole genome shotgun (WGS) entry which is preliminary data.</text>
</comment>
<reference evidence="1" key="2">
    <citation type="submission" date="2020-08" db="EMBL/GenBank/DDBJ databases">
        <title>Plant Genome Project.</title>
        <authorList>
            <person name="Zhang R.-G."/>
        </authorList>
    </citation>
    <scope>NUCLEOTIDE SEQUENCE</scope>
    <source>
        <strain evidence="1">Huo1</strain>
        <tissue evidence="1">Leaf</tissue>
    </source>
</reference>
<accession>A0A8X8XI70</accession>
<dbReference type="Proteomes" id="UP000298416">
    <property type="component" value="Unassembled WGS sequence"/>
</dbReference>
<reference evidence="1" key="1">
    <citation type="submission" date="2018-01" db="EMBL/GenBank/DDBJ databases">
        <authorList>
            <person name="Mao J.F."/>
        </authorList>
    </citation>
    <scope>NUCLEOTIDE SEQUENCE</scope>
    <source>
        <strain evidence="1">Huo1</strain>
        <tissue evidence="1">Leaf</tissue>
    </source>
</reference>
<gene>
    <name evidence="1" type="ORF">SASPL_126053</name>
</gene>
<proteinExistence type="predicted"/>
<name>A0A8X8XI70_SALSN</name>
<protein>
    <submittedName>
        <fullName evidence="1">Uncharacterized protein</fullName>
    </submittedName>
</protein>
<evidence type="ECO:0000313" key="2">
    <source>
        <dbReference type="Proteomes" id="UP000298416"/>
    </source>
</evidence>
<keyword evidence="2" id="KW-1185">Reference proteome</keyword>
<evidence type="ECO:0000313" key="1">
    <source>
        <dbReference type="EMBL" id="KAG6413344.1"/>
    </source>
</evidence>
<dbReference type="EMBL" id="PNBA02000009">
    <property type="protein sequence ID" value="KAG6413344.1"/>
    <property type="molecule type" value="Genomic_DNA"/>
</dbReference>
<organism evidence="1">
    <name type="scientific">Salvia splendens</name>
    <name type="common">Scarlet sage</name>
    <dbReference type="NCBI Taxonomy" id="180675"/>
    <lineage>
        <taxon>Eukaryota</taxon>
        <taxon>Viridiplantae</taxon>
        <taxon>Streptophyta</taxon>
        <taxon>Embryophyta</taxon>
        <taxon>Tracheophyta</taxon>
        <taxon>Spermatophyta</taxon>
        <taxon>Magnoliopsida</taxon>
        <taxon>eudicotyledons</taxon>
        <taxon>Gunneridae</taxon>
        <taxon>Pentapetalae</taxon>
        <taxon>asterids</taxon>
        <taxon>lamiids</taxon>
        <taxon>Lamiales</taxon>
        <taxon>Lamiaceae</taxon>
        <taxon>Nepetoideae</taxon>
        <taxon>Mentheae</taxon>
        <taxon>Salviinae</taxon>
        <taxon>Salvia</taxon>
        <taxon>Salvia subgen. Calosphace</taxon>
        <taxon>core Calosphace</taxon>
    </lineage>
</organism>